<evidence type="ECO:0000256" key="3">
    <source>
        <dbReference type="ARBA" id="ARBA00022946"/>
    </source>
</evidence>
<evidence type="ECO:0000313" key="6">
    <source>
        <dbReference type="Proteomes" id="UP000264820"/>
    </source>
</evidence>
<dbReference type="GO" id="GO:0033617">
    <property type="term" value="P:mitochondrial respiratory chain complex IV assembly"/>
    <property type="evidence" value="ECO:0007669"/>
    <property type="project" value="TreeGrafter"/>
</dbReference>
<dbReference type="Pfam" id="PF15786">
    <property type="entry name" value="PET117"/>
    <property type="match status" value="1"/>
</dbReference>
<dbReference type="InterPro" id="IPR031568">
    <property type="entry name" value="Pet117"/>
</dbReference>
<dbReference type="AlphaFoldDB" id="A0A3Q3DXQ6"/>
<organism evidence="5 6">
    <name type="scientific">Hippocampus comes</name>
    <name type="common">Tiger tail seahorse</name>
    <dbReference type="NCBI Taxonomy" id="109280"/>
    <lineage>
        <taxon>Eukaryota</taxon>
        <taxon>Metazoa</taxon>
        <taxon>Chordata</taxon>
        <taxon>Craniata</taxon>
        <taxon>Vertebrata</taxon>
        <taxon>Euteleostomi</taxon>
        <taxon>Actinopterygii</taxon>
        <taxon>Neopterygii</taxon>
        <taxon>Teleostei</taxon>
        <taxon>Neoteleostei</taxon>
        <taxon>Acanthomorphata</taxon>
        <taxon>Syngnathiaria</taxon>
        <taxon>Syngnathiformes</taxon>
        <taxon>Syngnathoidei</taxon>
        <taxon>Syngnathidae</taxon>
        <taxon>Hippocampus</taxon>
    </lineage>
</organism>
<keyword evidence="3" id="KW-0809">Transit peptide</keyword>
<comment type="similarity">
    <text evidence="2">Belongs to the PET117 family.</text>
</comment>
<evidence type="ECO:0000256" key="2">
    <source>
        <dbReference type="ARBA" id="ARBA00008197"/>
    </source>
</evidence>
<accession>A0A3Q3DXQ6</accession>
<dbReference type="PANTHER" id="PTHR28163:SF1">
    <property type="entry name" value="PROTEIN PET117 HOMOLOG, MITOCHONDRIAL"/>
    <property type="match status" value="1"/>
</dbReference>
<name>A0A3Q3DXQ6_HIPCM</name>
<reference evidence="5" key="2">
    <citation type="submission" date="2025-09" db="UniProtKB">
        <authorList>
            <consortium name="Ensembl"/>
        </authorList>
    </citation>
    <scope>IDENTIFICATION</scope>
</reference>
<dbReference type="STRING" id="109280.ENSHCOP00000023291"/>
<dbReference type="PANTHER" id="PTHR28163">
    <property type="entry name" value="PROTEIN PET117 HOMOLOG, MITOCHONDRIAL"/>
    <property type="match status" value="1"/>
</dbReference>
<evidence type="ECO:0000256" key="1">
    <source>
        <dbReference type="ARBA" id="ARBA00004173"/>
    </source>
</evidence>
<keyword evidence="4" id="KW-0496">Mitochondrion</keyword>
<evidence type="ECO:0000313" key="5">
    <source>
        <dbReference type="Ensembl" id="ENSHCOP00000023291.1"/>
    </source>
</evidence>
<evidence type="ECO:0000256" key="4">
    <source>
        <dbReference type="ARBA" id="ARBA00023128"/>
    </source>
</evidence>
<comment type="subcellular location">
    <subcellularLocation>
        <location evidence="1">Mitochondrion</location>
    </subcellularLocation>
</comment>
<dbReference type="GO" id="GO:0005739">
    <property type="term" value="C:mitochondrion"/>
    <property type="evidence" value="ECO:0007669"/>
    <property type="project" value="UniProtKB-SubCell"/>
</dbReference>
<dbReference type="Ensembl" id="ENSHCOT00000015405.1">
    <property type="protein sequence ID" value="ENSHCOP00000023291.1"/>
    <property type="gene ID" value="ENSHCOG00000011688.1"/>
</dbReference>
<reference evidence="5" key="1">
    <citation type="submission" date="2025-08" db="UniProtKB">
        <authorList>
            <consortium name="Ensembl"/>
        </authorList>
    </citation>
    <scope>IDENTIFICATION</scope>
</reference>
<keyword evidence="6" id="KW-1185">Reference proteome</keyword>
<sequence length="71" mass="7951">MSTTSKAVLGLSVLVTAGTVVAVHLKQRLHEGVLRDLERVERKKRNVRLLEENGKLSALEADAIRRESVFR</sequence>
<dbReference type="Proteomes" id="UP000264820">
    <property type="component" value="Unplaced"/>
</dbReference>
<protein>
    <recommendedName>
        <fullName evidence="7">PET117 cytochrome c oxidase chaperone</fullName>
    </recommendedName>
</protein>
<proteinExistence type="inferred from homology"/>
<evidence type="ECO:0008006" key="7">
    <source>
        <dbReference type="Google" id="ProtNLM"/>
    </source>
</evidence>